<evidence type="ECO:0000313" key="1">
    <source>
        <dbReference type="EMBL" id="STC69156.1"/>
    </source>
</evidence>
<evidence type="ECO:0000313" key="2">
    <source>
        <dbReference type="Proteomes" id="UP000254467"/>
    </source>
</evidence>
<dbReference type="OrthoDB" id="4426951at2"/>
<dbReference type="AlphaFoldDB" id="A0A376CKZ6"/>
<organism evidence="1 2">
    <name type="scientific">Corynebacterium pilosum</name>
    <dbReference type="NCBI Taxonomy" id="35756"/>
    <lineage>
        <taxon>Bacteria</taxon>
        <taxon>Bacillati</taxon>
        <taxon>Actinomycetota</taxon>
        <taxon>Actinomycetes</taxon>
        <taxon>Mycobacteriales</taxon>
        <taxon>Corynebacteriaceae</taxon>
        <taxon>Corynebacterium</taxon>
    </lineage>
</organism>
<accession>A0A376CKZ6</accession>
<protein>
    <recommendedName>
        <fullName evidence="3">DUF2470 domain-containing protein</fullName>
    </recommendedName>
</protein>
<name>A0A376CKZ6_9CORY</name>
<keyword evidence="2" id="KW-1185">Reference proteome</keyword>
<gene>
    <name evidence="1" type="ORF">NCTC11862_00937</name>
</gene>
<reference evidence="1 2" key="1">
    <citation type="submission" date="2018-06" db="EMBL/GenBank/DDBJ databases">
        <authorList>
            <consortium name="Pathogen Informatics"/>
            <person name="Doyle S."/>
        </authorList>
    </citation>
    <scope>NUCLEOTIDE SEQUENCE [LARGE SCALE GENOMIC DNA]</scope>
    <source>
        <strain evidence="1 2">NCTC11862</strain>
    </source>
</reference>
<dbReference type="EMBL" id="UFXQ01000001">
    <property type="protein sequence ID" value="STC69156.1"/>
    <property type="molecule type" value="Genomic_DNA"/>
</dbReference>
<dbReference type="RefSeq" id="WP_018582632.1">
    <property type="nucleotide sequence ID" value="NZ_LDYD01000019.1"/>
</dbReference>
<proteinExistence type="predicted"/>
<dbReference type="Proteomes" id="UP000254467">
    <property type="component" value="Unassembled WGS sequence"/>
</dbReference>
<evidence type="ECO:0008006" key="3">
    <source>
        <dbReference type="Google" id="ProtNLM"/>
    </source>
</evidence>
<sequence length="253" mass="27194">MADNLQRVDVKVDAAQRLGVSLAARMIAGQGDMSLLDYASGTPRHIRVAAHGLSAQGLDAHGKLIVSCYREDVEHLAPTKVRVDVTLRAPHFQLVATTASVHALGEVEWISDNGPWITGVVDLSTVYVHYVAGTCAIPFDHVVTHVNRLPLLAMDRLAAYDEATALASAELDSVMDGVARGVLVGEMLPPLDQPVCEHLRNRIMVIDVCEVGVTLLRTTDTSRVAAYVMFPEPVRSVQDLSTALQALVAQTSA</sequence>